<evidence type="ECO:0000313" key="1">
    <source>
        <dbReference type="EMBL" id="CAG8520957.1"/>
    </source>
</evidence>
<comment type="caution">
    <text evidence="1">The sequence shown here is derived from an EMBL/GenBank/DDBJ whole genome shotgun (WGS) entry which is preliminary data.</text>
</comment>
<gene>
    <name evidence="1" type="ORF">DHETER_LOCUS3913</name>
</gene>
<name>A0ACA9LB83_9GLOM</name>
<keyword evidence="2" id="KW-1185">Reference proteome</keyword>
<reference evidence="1" key="1">
    <citation type="submission" date="2021-06" db="EMBL/GenBank/DDBJ databases">
        <authorList>
            <person name="Kallberg Y."/>
            <person name="Tangrot J."/>
            <person name="Rosling A."/>
        </authorList>
    </citation>
    <scope>NUCLEOTIDE SEQUENCE</scope>
    <source>
        <strain evidence="1">IL203A</strain>
    </source>
</reference>
<sequence>EGIDYFLLPKEDEQSCGPIISPSVFLESRTSEDIRFLLEDVLAVPRLKHEKYWKEHVIFHLSSQEPDIKDKVIKELFKRWEIILDSRAALKTLSEIAFVVVTTSSTSLILKKPTEIFTPDKRQIKDLFFYDEPFFPIDKYLDHLPKLRKLGMKDTMTVDDVINRVIIFTSKRDIYQDSEIREKSLLLLKYIDDNYQTLKSTKSLPEKVLTETWIPVTNPDGQYAFSKASDCRDKLTSDLVSHRMPTVNYFVINEDLRKLFGWDIYPTIEEITEQLFKLLHELKIKEDVRDIKEYIEIIYKYLNKIVDNHIDFLKNKLAEKKWILNEDELYSTEALVFDLPNIIRGYKWFQVSDHNKNYYSQLLKKLGVKQKLNKQDYLEILQGLNFENNKFMVARILKLLSECGEDLKGLPIPNMRGQMIVYEKIFFNDINKINSVLIDRYSDILTHEVISSELAKALGIKSFNEDFLRKKMKTYDHEIFTTNFKDTLKVYDAGAKRFIIILDESDYRKNNNSKLFKEDMKRWQGPAIWIFNNEQFSDDDFNSIINSNCNKNPDKIGKRGLGFISCYNFTDLPQLISGNRVVFLDPLKELLPDNICIGSFDFHDYDSENVSHIFNVYKDQFEPYLMLNGNIFKLDFKDKEFKGTLFRLPLRTTKSKISNKTYKIDDIIKNTLDTIKNKIASELVFLRNIESIEVYRKRYPNIEAETLWKVEIKGNNPNRKFLGEILQGFQLDMQFTERNGSKNEKWIICSGKRFGLNYKNIPSSTWGGLPLNLHSNNWVLSPDKHSLDKNNALQNKNILVEVLPQLHVKLFEEYINCMNKKYNKQVISEFWPIPKNGDPQILQYGKKVLELVSQGTNEIFWSPSKGGSYVSFKHSCFINNSTPGNIITFLNEHGHSTVLLNPEHLKAFEDLSIIKPQRDDPQLIRNILKRNRFVLDPSNLILSFSILNYILNDERYEDLEGIFLVPLFENRFAEFARQKNYCIASLEQYELFPNTGPDHFISSDILKRERLYQKFTCTKFSIATKINLFGVESIEKFLIKELDNVYELDWNPNSPVIPNQKWLNEIWKYILNSPLEPFKSFPLLEVYNPNMPDSHKLVSLANSKSRPLLEFTNYSKEVQALTNIGIRFTKHQYNEKLKDYILKLEPDNILLAIEKYDCREKLLSDKESREILSQYFYKYLSLANINGYKNINVLKQLPIWPTHTRELGNTIYKSIYDYNAYLIPTKSDQSKPYTFYPLKKCNTYYYDTTNHPNMRKLLESLSAKKQSKINYIKDTIVPGMSIPQSMQDNYLKFLVDIFTDDDNINEIKNYVQELKIIPNKDFELFCAKDLVDQNNHLLRSVYDGSNRFLQISLQNNQKFVEMLKKIGFKSTITPDVFIECAEEIQANFKNENDQLKQKKIKKSAKAAISYFYDNQSELKPLKEKWNLLSKIEFIPISKKPLKVPYSYNCNNNGGELQSFENLCLSKYRNLAWTQLSFFKNEPNENVLKNYSDLGSPNIKTMINHLRTIQKTVSKSIEWKQNDKNGSLLFEAIKDIYEALDLQCVVNSDELLSCFPKDEPLFLNSTNPYDSQSWVVASHIDMNIQKDFSPKRRVAAEYLRKYEKLLILAEVGLFELPGWLKPEPVIENFRQLSRSIMKFLKAGNKTPFNNVLFRIKDQEIYANSSILVCVAPYFQELFFEPVTKFELTYEDIEPNSFRILLNWLYGESFSQAVRSNGDKKYDDKFFQTCKDLLFASKEFKLESLKELMEHELVKYILTDLVDDTLINVKGLAEEYKLNELFKYCEELENEMAKRSNLFIRFKNNNFILNENPVMKHCRNSIKYGKLYKESRNGKYYEERYIAFKDGILYCFKNERDVTIMERIKITKMFKVKIIDDKSNKNRFEIGNSTETYRFSALSKAEQTVWTDKIKQYINSLLDEEKNQLIKRKSEQRKETREFCQDESEMIYTNVVREFPDSLKAGKLLKESQILKRYEERYFIFHDGMLYYFKDAENRKYIKLEKTSKVKIVNKHRFEIETLSRTYRFCALSEEDQIEWCSQPLRKSKQQQTAYYLIDLPKSKPLPPLPSNTRTWTDRTGSFRVEAEFPQFVDDKVKLNGKKIAVPIDRMSKKNIAYPEEITEVKLDNKSNNNAWNFTNSTPALAPTSTVVPPPLPFPPAITPRPPLTPSSNSSHTKTSSDSLFNRQSFQDFLL</sequence>
<dbReference type="EMBL" id="CAJVPU010003636">
    <property type="protein sequence ID" value="CAG8520957.1"/>
    <property type="molecule type" value="Genomic_DNA"/>
</dbReference>
<dbReference type="Proteomes" id="UP000789702">
    <property type="component" value="Unassembled WGS sequence"/>
</dbReference>
<proteinExistence type="predicted"/>
<feature type="non-terminal residue" evidence="1">
    <location>
        <position position="1"/>
    </location>
</feature>
<evidence type="ECO:0000313" key="2">
    <source>
        <dbReference type="Proteomes" id="UP000789702"/>
    </source>
</evidence>
<protein>
    <submittedName>
        <fullName evidence="1">4069_t:CDS:1</fullName>
    </submittedName>
</protein>
<accession>A0ACA9LB83</accession>
<organism evidence="1 2">
    <name type="scientific">Dentiscutata heterogama</name>
    <dbReference type="NCBI Taxonomy" id="1316150"/>
    <lineage>
        <taxon>Eukaryota</taxon>
        <taxon>Fungi</taxon>
        <taxon>Fungi incertae sedis</taxon>
        <taxon>Mucoromycota</taxon>
        <taxon>Glomeromycotina</taxon>
        <taxon>Glomeromycetes</taxon>
        <taxon>Diversisporales</taxon>
        <taxon>Gigasporaceae</taxon>
        <taxon>Dentiscutata</taxon>
    </lineage>
</organism>